<protein>
    <recommendedName>
        <fullName evidence="3">protein-histidine N-methyltransferase</fullName>
        <ecNumber evidence="3">2.1.1.85</ecNumber>
    </recommendedName>
</protein>
<dbReference type="EC" id="2.1.1.85" evidence="3"/>
<keyword evidence="6" id="KW-0808">Transferase</keyword>
<dbReference type="InterPro" id="IPR029063">
    <property type="entry name" value="SAM-dependent_MTases_sf"/>
</dbReference>
<keyword evidence="8" id="KW-0539">Nucleus</keyword>
<evidence type="ECO:0000256" key="1">
    <source>
        <dbReference type="ARBA" id="ARBA00004123"/>
    </source>
</evidence>
<dbReference type="GO" id="GO:0032259">
    <property type="term" value="P:methylation"/>
    <property type="evidence" value="ECO:0007669"/>
    <property type="project" value="UniProtKB-KW"/>
</dbReference>
<dbReference type="Pfam" id="PF10294">
    <property type="entry name" value="Methyltransf_16"/>
    <property type="match status" value="1"/>
</dbReference>
<dbReference type="EnsemblMetazoa" id="SCAU012312-RA">
    <property type="protein sequence ID" value="SCAU012312-PA"/>
    <property type="gene ID" value="SCAU012312"/>
</dbReference>
<dbReference type="GO" id="GO:0005737">
    <property type="term" value="C:cytoplasm"/>
    <property type="evidence" value="ECO:0007669"/>
    <property type="project" value="UniProtKB-SubCell"/>
</dbReference>
<dbReference type="InterPro" id="IPR019410">
    <property type="entry name" value="Methyltransf_16"/>
</dbReference>
<evidence type="ECO:0000256" key="5">
    <source>
        <dbReference type="ARBA" id="ARBA00022603"/>
    </source>
</evidence>
<dbReference type="STRING" id="35570.A0A1I8PYU0"/>
<keyword evidence="7" id="KW-0949">S-adenosyl-L-methionine</keyword>
<gene>
    <name evidence="10" type="primary">106081289</name>
</gene>
<evidence type="ECO:0000256" key="8">
    <source>
        <dbReference type="ARBA" id="ARBA00023242"/>
    </source>
</evidence>
<dbReference type="AlphaFoldDB" id="A0A1I8PYU0"/>
<evidence type="ECO:0000256" key="4">
    <source>
        <dbReference type="ARBA" id="ARBA00022490"/>
    </source>
</evidence>
<comment type="subcellular location">
    <subcellularLocation>
        <location evidence="2">Cytoplasm</location>
    </subcellularLocation>
    <subcellularLocation>
        <location evidence="1">Nucleus</location>
    </subcellularLocation>
</comment>
<organism evidence="10 11">
    <name type="scientific">Stomoxys calcitrans</name>
    <name type="common">Stable fly</name>
    <name type="synonym">Conops calcitrans</name>
    <dbReference type="NCBI Taxonomy" id="35570"/>
    <lineage>
        <taxon>Eukaryota</taxon>
        <taxon>Metazoa</taxon>
        <taxon>Ecdysozoa</taxon>
        <taxon>Arthropoda</taxon>
        <taxon>Hexapoda</taxon>
        <taxon>Insecta</taxon>
        <taxon>Pterygota</taxon>
        <taxon>Neoptera</taxon>
        <taxon>Endopterygota</taxon>
        <taxon>Diptera</taxon>
        <taxon>Brachycera</taxon>
        <taxon>Muscomorpha</taxon>
        <taxon>Muscoidea</taxon>
        <taxon>Muscidae</taxon>
        <taxon>Stomoxys</taxon>
    </lineage>
</organism>
<evidence type="ECO:0000256" key="9">
    <source>
        <dbReference type="ARBA" id="ARBA00038126"/>
    </source>
</evidence>
<evidence type="ECO:0000313" key="11">
    <source>
        <dbReference type="Proteomes" id="UP000095300"/>
    </source>
</evidence>
<name>A0A1I8PYU0_STOCA</name>
<dbReference type="CDD" id="cd02440">
    <property type="entry name" value="AdoMet_MTases"/>
    <property type="match status" value="1"/>
</dbReference>
<dbReference type="KEGG" id="scac:106081289"/>
<comment type="similarity">
    <text evidence="9">Belongs to the methyltransferase superfamily. METTL18 family.</text>
</comment>
<keyword evidence="5" id="KW-0489">Methyltransferase</keyword>
<dbReference type="VEuPathDB" id="VectorBase:SCAU012312"/>
<dbReference type="GO" id="GO:0018064">
    <property type="term" value="F:protein-L-histidine N-tele-methyltransferase activity"/>
    <property type="evidence" value="ECO:0007669"/>
    <property type="project" value="UniProtKB-EC"/>
</dbReference>
<accession>A0A1I8PYU0</accession>
<evidence type="ECO:0000256" key="3">
    <source>
        <dbReference type="ARBA" id="ARBA00012533"/>
    </source>
</evidence>
<evidence type="ECO:0000256" key="6">
    <source>
        <dbReference type="ARBA" id="ARBA00022679"/>
    </source>
</evidence>
<evidence type="ECO:0000256" key="7">
    <source>
        <dbReference type="ARBA" id="ARBA00022691"/>
    </source>
</evidence>
<dbReference type="OrthoDB" id="1723750at2759"/>
<dbReference type="GO" id="GO:0005634">
    <property type="term" value="C:nucleus"/>
    <property type="evidence" value="ECO:0007669"/>
    <property type="project" value="UniProtKB-SubCell"/>
</dbReference>
<evidence type="ECO:0000313" key="10">
    <source>
        <dbReference type="EnsemblMetazoa" id="SCAU012312-PA"/>
    </source>
</evidence>
<evidence type="ECO:0000256" key="2">
    <source>
        <dbReference type="ARBA" id="ARBA00004496"/>
    </source>
</evidence>
<dbReference type="PANTHER" id="PTHR14614">
    <property type="entry name" value="HEPATOCELLULAR CARCINOMA-ASSOCIATED ANTIGEN"/>
    <property type="match status" value="1"/>
</dbReference>
<proteinExistence type="inferred from homology"/>
<sequence length="304" mass="34795">MFKFDFKVEVDEEATPFTNETKDSSKAADDSSSKEWYNAEEVFATRDVLDRIDVCRLNSVQKTYNTVSMRYMISGFLLEDIRENDDQVTDIKKAEENHSDLIPAVYEGGAKIWECTDDLLLYLSQNTSSGEWEGKNVLDLGCGSGLLGIYAFKCGAKVTFQDYNKDVLEKITLPNVLLNTLLEVEEEEETYDFDKVIENTRFYSGDWQKWSNLTEGSQLFDMILTSETIYNAQNHQKLLNCLCDKLTVDGKVYVAAKTYYFGVGGGLRQFESLIEKDQRLSFKSVWLSTEGVNREIILLERKTP</sequence>
<dbReference type="PANTHER" id="PTHR14614:SF39">
    <property type="entry name" value="HISTIDINE PROTEIN METHYLTRANSFERASE 1 HOMOLOG"/>
    <property type="match status" value="1"/>
</dbReference>
<dbReference type="Gene3D" id="3.40.50.150">
    <property type="entry name" value="Vaccinia Virus protein VP39"/>
    <property type="match status" value="1"/>
</dbReference>
<dbReference type="Proteomes" id="UP000095300">
    <property type="component" value="Unassembled WGS sequence"/>
</dbReference>
<reference evidence="10" key="1">
    <citation type="submission" date="2020-05" db="UniProtKB">
        <authorList>
            <consortium name="EnsemblMetazoa"/>
        </authorList>
    </citation>
    <scope>IDENTIFICATION</scope>
    <source>
        <strain evidence="10">USDA</strain>
    </source>
</reference>
<dbReference type="SUPFAM" id="SSF53335">
    <property type="entry name" value="S-adenosyl-L-methionine-dependent methyltransferases"/>
    <property type="match status" value="1"/>
</dbReference>
<keyword evidence="11" id="KW-1185">Reference proteome</keyword>
<keyword evidence="4" id="KW-0963">Cytoplasm</keyword>